<proteinExistence type="inferred from homology"/>
<evidence type="ECO:0000256" key="5">
    <source>
        <dbReference type="ARBA" id="ARBA00023136"/>
    </source>
</evidence>
<evidence type="ECO:0000259" key="7">
    <source>
        <dbReference type="Pfam" id="PF02687"/>
    </source>
</evidence>
<reference evidence="8 9" key="1">
    <citation type="submission" date="2019-06" db="EMBL/GenBank/DDBJ databases">
        <title>Genome analyses of bacteria isolated from kimchi.</title>
        <authorList>
            <person name="Lee S."/>
            <person name="Ahn S."/>
            <person name="Roh S."/>
        </authorList>
    </citation>
    <scope>NUCLEOTIDE SEQUENCE [LARGE SCALE GENOMIC DNA]</scope>
    <source>
        <strain evidence="8 9">CBA3616</strain>
    </source>
</reference>
<feature type="transmembrane region" description="Helical" evidence="6">
    <location>
        <begin position="620"/>
        <end position="643"/>
    </location>
</feature>
<evidence type="ECO:0000256" key="6">
    <source>
        <dbReference type="PIRNR" id="PIRNR018968"/>
    </source>
</evidence>
<feature type="transmembrane region" description="Helical" evidence="6">
    <location>
        <begin position="18"/>
        <end position="39"/>
    </location>
</feature>
<feature type="transmembrane region" description="Helical" evidence="6">
    <location>
        <begin position="295"/>
        <end position="320"/>
    </location>
</feature>
<sequence>MVLLRLALKNARIHFSRYLAYVLACTVAIIIYFTFTVMATTPKLLQDIAQQQQLKLALQITSFFIVLFIAAFMVYANLFFVQQRRQEIGLYNLLGVTRRQIGSLFFLENLILGLVALVLGLLFGILLSKLFAMLLLRLIAVAVPTPLLFSWSAVGQTVTMFSLIFVGLALLDASVIYRYRLPELFHQPVLHVGEQLNYRHYFWGGCGGLLLIYAYWSAQNYAQAVRQYHFFGVAAFLILPLLILVAVLLGTFLFYRASLALILQYLRRRKSFSYQGLRLLTLADLNQRLRQNVNISWLVTILTAITLTVLGSITMVYAGAQSILNDAQPVALTVDRQLSSVVKKELSQAQIPIRRTQTATLKIIAARFKIHSAIGLNYGANRGPVSVISQTDYQAMRQIQSNLPAINLGDQQAILLLRKVGYAGQAADQSGFTVYLNTPQVKALKVQQILNAFPYGSSNYVDETGLVVSDHTFQRLQADIQTHPVAFDFAHTKQSERVSNQIMQRYGERNYQIQSTKVRPKFSELHFHLVQPQQITNETYAITWTNARYPQVRGLRTLFGLDTYISGFVSLIFIMATGSIIMLKQLATAAENREQYVLLTKLGVSLKAIRRSIYVQTGMTFLLPIILGMINAYFALHILNVWLNQLDLTFAYLIGLFYLLVYSIYCWLTARVYYRLIRPK</sequence>
<gene>
    <name evidence="8" type="ORF">FGL77_13565</name>
</gene>
<comment type="similarity">
    <text evidence="6">Belongs to the ABC-4 integral membrane protein family.</text>
</comment>
<evidence type="ECO:0000256" key="4">
    <source>
        <dbReference type="ARBA" id="ARBA00022989"/>
    </source>
</evidence>
<keyword evidence="3 6" id="KW-0812">Transmembrane</keyword>
<dbReference type="InterPro" id="IPR003838">
    <property type="entry name" value="ABC3_permease_C"/>
</dbReference>
<name>A0A5B8TJZ4_9LACO</name>
<feature type="transmembrane region" description="Helical" evidence="6">
    <location>
        <begin position="101"/>
        <end position="127"/>
    </location>
</feature>
<dbReference type="PIRSF" id="PIRSF018968">
    <property type="entry name" value="ABC_permease_BceB"/>
    <property type="match status" value="1"/>
</dbReference>
<keyword evidence="4 6" id="KW-1133">Transmembrane helix</keyword>
<dbReference type="RefSeq" id="WP_146990725.1">
    <property type="nucleotide sequence ID" value="NZ_CP042392.1"/>
</dbReference>
<organism evidence="8 9">
    <name type="scientific">Loigolactobacillus coryniformis</name>
    <dbReference type="NCBI Taxonomy" id="1610"/>
    <lineage>
        <taxon>Bacteria</taxon>
        <taxon>Bacillati</taxon>
        <taxon>Bacillota</taxon>
        <taxon>Bacilli</taxon>
        <taxon>Lactobacillales</taxon>
        <taxon>Lactobacillaceae</taxon>
        <taxon>Loigolactobacillus</taxon>
    </lineage>
</organism>
<dbReference type="Proteomes" id="UP000321772">
    <property type="component" value="Chromosome"/>
</dbReference>
<dbReference type="PANTHER" id="PTHR46795:SF3">
    <property type="entry name" value="ABC TRANSPORTER PERMEASE"/>
    <property type="match status" value="1"/>
</dbReference>
<evidence type="ECO:0000313" key="9">
    <source>
        <dbReference type="Proteomes" id="UP000321772"/>
    </source>
</evidence>
<dbReference type="AlphaFoldDB" id="A0A5B8TJZ4"/>
<dbReference type="Pfam" id="PF02687">
    <property type="entry name" value="FtsX"/>
    <property type="match status" value="1"/>
</dbReference>
<keyword evidence="6" id="KW-0813">Transport</keyword>
<protein>
    <submittedName>
        <fullName evidence="8">ABC transporter permease</fullName>
    </submittedName>
</protein>
<evidence type="ECO:0000256" key="2">
    <source>
        <dbReference type="ARBA" id="ARBA00022475"/>
    </source>
</evidence>
<evidence type="ECO:0000313" key="8">
    <source>
        <dbReference type="EMBL" id="QEA54215.1"/>
    </source>
</evidence>
<dbReference type="GO" id="GO:0005886">
    <property type="term" value="C:plasma membrane"/>
    <property type="evidence" value="ECO:0007669"/>
    <property type="project" value="UniProtKB-SubCell"/>
</dbReference>
<feature type="transmembrane region" description="Helical" evidence="6">
    <location>
        <begin position="649"/>
        <end position="674"/>
    </location>
</feature>
<feature type="transmembrane region" description="Helical" evidence="6">
    <location>
        <begin position="60"/>
        <end position="81"/>
    </location>
</feature>
<comment type="subcellular location">
    <subcellularLocation>
        <location evidence="1 6">Cell membrane</location>
        <topology evidence="1 6">Multi-pass membrane protein</topology>
    </subcellularLocation>
</comment>
<evidence type="ECO:0000256" key="1">
    <source>
        <dbReference type="ARBA" id="ARBA00004651"/>
    </source>
</evidence>
<dbReference type="InterPro" id="IPR027022">
    <property type="entry name" value="ABC_permease_BceB-typ"/>
</dbReference>
<accession>A0A5B8TJZ4</accession>
<keyword evidence="5 6" id="KW-0472">Membrane</keyword>
<keyword evidence="2 6" id="KW-1003">Cell membrane</keyword>
<evidence type="ECO:0000256" key="3">
    <source>
        <dbReference type="ARBA" id="ARBA00022692"/>
    </source>
</evidence>
<dbReference type="EMBL" id="CP042392">
    <property type="protein sequence ID" value="QEA54215.1"/>
    <property type="molecule type" value="Genomic_DNA"/>
</dbReference>
<dbReference type="PANTHER" id="PTHR46795">
    <property type="entry name" value="ABC TRANSPORTER PERMEASE-RELATED-RELATED"/>
    <property type="match status" value="1"/>
</dbReference>
<dbReference type="InterPro" id="IPR052536">
    <property type="entry name" value="ABC-4_Integral_Memb_Prot"/>
</dbReference>
<feature type="transmembrane region" description="Helical" evidence="6">
    <location>
        <begin position="230"/>
        <end position="263"/>
    </location>
</feature>
<dbReference type="GO" id="GO:0055085">
    <property type="term" value="P:transmembrane transport"/>
    <property type="evidence" value="ECO:0007669"/>
    <property type="project" value="UniProtKB-UniRule"/>
</dbReference>
<feature type="domain" description="ABC3 transporter permease C-terminal" evidence="7">
    <location>
        <begin position="61"/>
        <end position="177"/>
    </location>
</feature>
<feature type="transmembrane region" description="Helical" evidence="6">
    <location>
        <begin position="200"/>
        <end position="218"/>
    </location>
</feature>
<feature type="transmembrane region" description="Helical" evidence="6">
    <location>
        <begin position="564"/>
        <end position="583"/>
    </location>
</feature>